<proteinExistence type="predicted"/>
<keyword evidence="2" id="KW-1185">Reference proteome</keyword>
<protein>
    <submittedName>
        <fullName evidence="1">Uncharacterized protein</fullName>
    </submittedName>
</protein>
<organism evidence="1 2">
    <name type="scientific">Ixodes persulcatus</name>
    <name type="common">Taiga tick</name>
    <dbReference type="NCBI Taxonomy" id="34615"/>
    <lineage>
        <taxon>Eukaryota</taxon>
        <taxon>Metazoa</taxon>
        <taxon>Ecdysozoa</taxon>
        <taxon>Arthropoda</taxon>
        <taxon>Chelicerata</taxon>
        <taxon>Arachnida</taxon>
        <taxon>Acari</taxon>
        <taxon>Parasitiformes</taxon>
        <taxon>Ixodida</taxon>
        <taxon>Ixodoidea</taxon>
        <taxon>Ixodidae</taxon>
        <taxon>Ixodinae</taxon>
        <taxon>Ixodes</taxon>
    </lineage>
</organism>
<reference evidence="1 2" key="1">
    <citation type="journal article" date="2020" name="Cell">
        <title>Large-Scale Comparative Analyses of Tick Genomes Elucidate Their Genetic Diversity and Vector Capacities.</title>
        <authorList>
            <consortium name="Tick Genome and Microbiome Consortium (TIGMIC)"/>
            <person name="Jia N."/>
            <person name="Wang J."/>
            <person name="Shi W."/>
            <person name="Du L."/>
            <person name="Sun Y."/>
            <person name="Zhan W."/>
            <person name="Jiang J.F."/>
            <person name="Wang Q."/>
            <person name="Zhang B."/>
            <person name="Ji P."/>
            <person name="Bell-Sakyi L."/>
            <person name="Cui X.M."/>
            <person name="Yuan T.T."/>
            <person name="Jiang B.G."/>
            <person name="Yang W.F."/>
            <person name="Lam T.T."/>
            <person name="Chang Q.C."/>
            <person name="Ding S.J."/>
            <person name="Wang X.J."/>
            <person name="Zhu J.G."/>
            <person name="Ruan X.D."/>
            <person name="Zhao L."/>
            <person name="Wei J.T."/>
            <person name="Ye R.Z."/>
            <person name="Que T.C."/>
            <person name="Du C.H."/>
            <person name="Zhou Y.H."/>
            <person name="Cheng J.X."/>
            <person name="Dai P.F."/>
            <person name="Guo W.B."/>
            <person name="Han X.H."/>
            <person name="Huang E.J."/>
            <person name="Li L.F."/>
            <person name="Wei W."/>
            <person name="Gao Y.C."/>
            <person name="Liu J.Z."/>
            <person name="Shao H.Z."/>
            <person name="Wang X."/>
            <person name="Wang C.C."/>
            <person name="Yang T.C."/>
            <person name="Huo Q.B."/>
            <person name="Li W."/>
            <person name="Chen H.Y."/>
            <person name="Chen S.E."/>
            <person name="Zhou L.G."/>
            <person name="Ni X.B."/>
            <person name="Tian J.H."/>
            <person name="Sheng Y."/>
            <person name="Liu T."/>
            <person name="Pan Y.S."/>
            <person name="Xia L.Y."/>
            <person name="Li J."/>
            <person name="Zhao F."/>
            <person name="Cao W.C."/>
        </authorList>
    </citation>
    <scope>NUCLEOTIDE SEQUENCE [LARGE SCALE GENOMIC DNA]</scope>
    <source>
        <strain evidence="1">Iper-2018</strain>
    </source>
</reference>
<comment type="caution">
    <text evidence="1">The sequence shown here is derived from an EMBL/GenBank/DDBJ whole genome shotgun (WGS) entry which is preliminary data.</text>
</comment>
<evidence type="ECO:0000313" key="1">
    <source>
        <dbReference type="EMBL" id="KAG0430648.1"/>
    </source>
</evidence>
<name>A0AC60Q9I4_IXOPE</name>
<gene>
    <name evidence="1" type="ORF">HPB47_022501</name>
</gene>
<sequence>MLCYAESDSRTSMQSQGRVARWSASHQRQVLHEEIRLEISSQRQGFLGCWPQGPEQNQISGPTQGSQ</sequence>
<dbReference type="Proteomes" id="UP000805193">
    <property type="component" value="Unassembled WGS sequence"/>
</dbReference>
<dbReference type="EMBL" id="JABSTQ010009303">
    <property type="protein sequence ID" value="KAG0430648.1"/>
    <property type="molecule type" value="Genomic_DNA"/>
</dbReference>
<evidence type="ECO:0000313" key="2">
    <source>
        <dbReference type="Proteomes" id="UP000805193"/>
    </source>
</evidence>
<accession>A0AC60Q9I4</accession>